<feature type="transmembrane region" description="Helical" evidence="9">
    <location>
        <begin position="248"/>
        <end position="267"/>
    </location>
</feature>
<keyword evidence="4 9" id="KW-0812">Transmembrane</keyword>
<keyword evidence="6 9" id="KW-1133">Transmembrane helix</keyword>
<keyword evidence="5" id="KW-0862">Zinc</keyword>
<feature type="transmembrane region" description="Helical" evidence="9">
    <location>
        <begin position="31"/>
        <end position="53"/>
    </location>
</feature>
<evidence type="ECO:0000259" key="11">
    <source>
        <dbReference type="Pfam" id="PF16916"/>
    </source>
</evidence>
<evidence type="ECO:0000256" key="9">
    <source>
        <dbReference type="SAM" id="Phobius"/>
    </source>
</evidence>
<keyword evidence="3" id="KW-0813">Transport</keyword>
<evidence type="ECO:0000256" key="4">
    <source>
        <dbReference type="ARBA" id="ARBA00022692"/>
    </source>
</evidence>
<evidence type="ECO:0000256" key="3">
    <source>
        <dbReference type="ARBA" id="ARBA00022448"/>
    </source>
</evidence>
<dbReference type="InterPro" id="IPR058533">
    <property type="entry name" value="Cation_efflux_TM"/>
</dbReference>
<evidence type="ECO:0000256" key="6">
    <source>
        <dbReference type="ARBA" id="ARBA00022989"/>
    </source>
</evidence>
<protein>
    <recommendedName>
        <fullName evidence="14">Zinc transporter 1</fullName>
    </recommendedName>
</protein>
<dbReference type="Proteomes" id="UP001516400">
    <property type="component" value="Unassembled WGS sequence"/>
</dbReference>
<feature type="domain" description="Cation efflux protein transmembrane" evidence="10">
    <location>
        <begin position="33"/>
        <end position="88"/>
    </location>
</feature>
<dbReference type="GO" id="GO:0006812">
    <property type="term" value="P:monoatomic cation transport"/>
    <property type="evidence" value="ECO:0007669"/>
    <property type="project" value="UniProtKB-ARBA"/>
</dbReference>
<feature type="compositionally biased region" description="Basic and acidic residues" evidence="8">
    <location>
        <begin position="490"/>
        <end position="500"/>
    </location>
</feature>
<proteinExistence type="inferred from homology"/>
<feature type="compositionally biased region" description="Basic and acidic residues" evidence="8">
    <location>
        <begin position="426"/>
        <end position="436"/>
    </location>
</feature>
<dbReference type="Pfam" id="PF01545">
    <property type="entry name" value="Cation_efflux"/>
    <property type="match status" value="2"/>
</dbReference>
<feature type="domain" description="Cation efflux protein transmembrane" evidence="10">
    <location>
        <begin position="122"/>
        <end position="304"/>
    </location>
</feature>
<feature type="region of interest" description="Disordered" evidence="8">
    <location>
        <begin position="426"/>
        <end position="500"/>
    </location>
</feature>
<evidence type="ECO:0000259" key="10">
    <source>
        <dbReference type="Pfam" id="PF01545"/>
    </source>
</evidence>
<dbReference type="InterPro" id="IPR027470">
    <property type="entry name" value="Cation_efflux_CTD"/>
</dbReference>
<dbReference type="InterPro" id="IPR027469">
    <property type="entry name" value="Cation_efflux_TMD_sf"/>
</dbReference>
<keyword evidence="7 9" id="KW-0472">Membrane</keyword>
<sequence length="500" mass="56486">MCFNMTISEDNKEDSRVNMTVKEWFRKHQPLQLYIVFIMSILFLIVELAVSHITHSLTLLMNSYQMLSNVLALIGYIVTVKFESRDPQDCTGAKKTLSPTGAELTKERTCANSKLEATEHKLKNTFGWARIDVVSMLICCVFSASLCFSVVLAALQIFVHIDHLHEMHHPISVLCMGVAGFLVNTCCYILIGGYTFHQGSFLYVTKGGEVVLNKVAPTQSVRQGERRLSRTKTISSELRNKRQSFNEMCRDVVGCILVIICSIWVHFADDRSIKFIDPGIAVIHAVSLMILSFPYMKESCFILLQTMPGSINIYSLKVDLVKQFPDIVNVHDFHVWQLTANKVISTVHIIFQNPEVYTRVRDEIKKHFISNGITQVTIQPEFFIQSGQDRDIIIPTNVIKCLMPCQPSCGSCLCCPEIAEEKDDLKEVKHSSKEKPPNTSDPTIPIVQTDFPKEIYGDDSTPDSSEPSREQNNLLKKEEKLTISPQEVIVDNKDASNTEL</sequence>
<evidence type="ECO:0000256" key="7">
    <source>
        <dbReference type="ARBA" id="ARBA00023136"/>
    </source>
</evidence>
<evidence type="ECO:0000313" key="13">
    <source>
        <dbReference type="Proteomes" id="UP001516400"/>
    </source>
</evidence>
<dbReference type="SUPFAM" id="SSF161111">
    <property type="entry name" value="Cation efflux protein transmembrane domain-like"/>
    <property type="match status" value="2"/>
</dbReference>
<evidence type="ECO:0000256" key="2">
    <source>
        <dbReference type="ARBA" id="ARBA00008873"/>
    </source>
</evidence>
<dbReference type="EMBL" id="JABFTP020000001">
    <property type="protein sequence ID" value="KAL3266786.1"/>
    <property type="molecule type" value="Genomic_DNA"/>
</dbReference>
<dbReference type="Gene3D" id="1.20.1510.10">
    <property type="entry name" value="Cation efflux protein transmembrane domain"/>
    <property type="match status" value="2"/>
</dbReference>
<feature type="compositionally biased region" description="Polar residues" evidence="8">
    <location>
        <begin position="462"/>
        <end position="474"/>
    </location>
</feature>
<evidence type="ECO:0008006" key="14">
    <source>
        <dbReference type="Google" id="ProtNLM"/>
    </source>
</evidence>
<comment type="similarity">
    <text evidence="2">Belongs to the cation diffusion facilitator (CDF) transporter (TC 2.A.4) family. SLC30A subfamily.</text>
</comment>
<feature type="transmembrane region" description="Helical" evidence="9">
    <location>
        <begin position="59"/>
        <end position="78"/>
    </location>
</feature>
<gene>
    <name evidence="12" type="ORF">HHI36_010944</name>
</gene>
<dbReference type="InterPro" id="IPR036837">
    <property type="entry name" value="Cation_efflux_CTD_sf"/>
</dbReference>
<dbReference type="AlphaFoldDB" id="A0ABD2MKZ6"/>
<reference evidence="12 13" key="1">
    <citation type="journal article" date="2021" name="BMC Biol.">
        <title>Horizontally acquired antibacterial genes associated with adaptive radiation of ladybird beetles.</title>
        <authorList>
            <person name="Li H.S."/>
            <person name="Tang X.F."/>
            <person name="Huang Y.H."/>
            <person name="Xu Z.Y."/>
            <person name="Chen M.L."/>
            <person name="Du X.Y."/>
            <person name="Qiu B.Y."/>
            <person name="Chen P.T."/>
            <person name="Zhang W."/>
            <person name="Slipinski A."/>
            <person name="Escalona H.E."/>
            <person name="Waterhouse R.M."/>
            <person name="Zwick A."/>
            <person name="Pang H."/>
        </authorList>
    </citation>
    <scope>NUCLEOTIDE SEQUENCE [LARGE SCALE GENOMIC DNA]</scope>
    <source>
        <strain evidence="12">SYSU2018</strain>
    </source>
</reference>
<evidence type="ECO:0000256" key="1">
    <source>
        <dbReference type="ARBA" id="ARBA00004141"/>
    </source>
</evidence>
<comment type="subcellular location">
    <subcellularLocation>
        <location evidence="1">Membrane</location>
        <topology evidence="1">Multi-pass membrane protein</topology>
    </subcellularLocation>
</comment>
<accession>A0ABD2MKZ6</accession>
<dbReference type="PANTHER" id="PTHR45820:SF9">
    <property type="entry name" value="FI23527P1"/>
    <property type="match status" value="1"/>
</dbReference>
<dbReference type="SUPFAM" id="SSF160240">
    <property type="entry name" value="Cation efflux protein cytoplasmic domain-like"/>
    <property type="match status" value="1"/>
</dbReference>
<dbReference type="GO" id="GO:0016020">
    <property type="term" value="C:membrane"/>
    <property type="evidence" value="ECO:0007669"/>
    <property type="project" value="UniProtKB-SubCell"/>
</dbReference>
<name>A0ABD2MKZ6_9CUCU</name>
<evidence type="ECO:0000256" key="8">
    <source>
        <dbReference type="SAM" id="MobiDB-lite"/>
    </source>
</evidence>
<dbReference type="Pfam" id="PF16916">
    <property type="entry name" value="ZT_dimer"/>
    <property type="match status" value="1"/>
</dbReference>
<feature type="transmembrane region" description="Helical" evidence="9">
    <location>
        <begin position="133"/>
        <end position="159"/>
    </location>
</feature>
<feature type="domain" description="Cation efflux protein cytoplasmic" evidence="11">
    <location>
        <begin position="319"/>
        <end position="381"/>
    </location>
</feature>
<organism evidence="12 13">
    <name type="scientific">Cryptolaemus montrouzieri</name>
    <dbReference type="NCBI Taxonomy" id="559131"/>
    <lineage>
        <taxon>Eukaryota</taxon>
        <taxon>Metazoa</taxon>
        <taxon>Ecdysozoa</taxon>
        <taxon>Arthropoda</taxon>
        <taxon>Hexapoda</taxon>
        <taxon>Insecta</taxon>
        <taxon>Pterygota</taxon>
        <taxon>Neoptera</taxon>
        <taxon>Endopterygota</taxon>
        <taxon>Coleoptera</taxon>
        <taxon>Polyphaga</taxon>
        <taxon>Cucujiformia</taxon>
        <taxon>Coccinelloidea</taxon>
        <taxon>Coccinellidae</taxon>
        <taxon>Scymninae</taxon>
        <taxon>Scymnini</taxon>
        <taxon>Cryptolaemus</taxon>
    </lineage>
</organism>
<evidence type="ECO:0000313" key="12">
    <source>
        <dbReference type="EMBL" id="KAL3266786.1"/>
    </source>
</evidence>
<keyword evidence="13" id="KW-1185">Reference proteome</keyword>
<dbReference type="PANTHER" id="PTHR45820">
    <property type="entry name" value="FI23527P1"/>
    <property type="match status" value="1"/>
</dbReference>
<feature type="transmembrane region" description="Helical" evidence="9">
    <location>
        <begin position="171"/>
        <end position="191"/>
    </location>
</feature>
<evidence type="ECO:0000256" key="5">
    <source>
        <dbReference type="ARBA" id="ARBA00022833"/>
    </source>
</evidence>
<comment type="caution">
    <text evidence="12">The sequence shown here is derived from an EMBL/GenBank/DDBJ whole genome shotgun (WGS) entry which is preliminary data.</text>
</comment>